<evidence type="ECO:0000256" key="1">
    <source>
        <dbReference type="ARBA" id="ARBA00022670"/>
    </source>
</evidence>
<dbReference type="AlphaFoldDB" id="A0A6J6GQG9"/>
<dbReference type="GO" id="GO:0008270">
    <property type="term" value="F:zinc ion binding"/>
    <property type="evidence" value="ECO:0007669"/>
    <property type="project" value="InterPro"/>
</dbReference>
<dbReference type="GO" id="GO:0004222">
    <property type="term" value="F:metalloendopeptidase activity"/>
    <property type="evidence" value="ECO:0007669"/>
    <property type="project" value="InterPro"/>
</dbReference>
<evidence type="ECO:0000256" key="3">
    <source>
        <dbReference type="ARBA" id="ARBA00022801"/>
    </source>
</evidence>
<dbReference type="Gene3D" id="3.40.390.10">
    <property type="entry name" value="Collagenase (Catalytic Domain)"/>
    <property type="match status" value="1"/>
</dbReference>
<evidence type="ECO:0000259" key="5">
    <source>
        <dbReference type="SMART" id="SM00235"/>
    </source>
</evidence>
<keyword evidence="2" id="KW-0479">Metal-binding</keyword>
<proteinExistence type="predicted"/>
<evidence type="ECO:0000256" key="4">
    <source>
        <dbReference type="ARBA" id="ARBA00022833"/>
    </source>
</evidence>
<feature type="domain" description="Peptidase metallopeptidase" evidence="5">
    <location>
        <begin position="419"/>
        <end position="578"/>
    </location>
</feature>
<evidence type="ECO:0000313" key="6">
    <source>
        <dbReference type="EMBL" id="CAB4603511.1"/>
    </source>
</evidence>
<sequence length="641" mass="65717">MRCRRTALLILTAALAALVPISMGGSAPVGAAETTTAFTAVGPIRLVDTRDADPAPLPAGSSITVPVRSLPGVPADAIAASVTIVATEAPRPGFVTVWGDGARPGTSALNVDRAGQTRANFAITPIGADGNIRLYTQAGTHLVVDLTGVFRPSGATSAGRLVPLGPSRLVDTRDLARPLAPGEVRTMDATSVGVPASASAIVLSFTAIGDPGWFAAWPAGTPWPGTSVVNTEVRGAPATASAIVPVTGGRFDVTSLRGGDVVLDVNGYFTGAGAPTSTEGLFVPWAPSRVIDTRSGAAAAPVSAGSTLTTGAFPFSPTVAGSVAMNITTVEPTDAGFLTAFPYGTMRPNASVANVLPSQVLAAGTITPSSAVGVSVYSQPRAHLVIDTTGYFVTAPRALPTVPVESTAYQFSIVNGDGTYARWNPCTPIQVRVNFTGAQPHARAAFASAIQQATAATGLNLVVTEVTTTPPAQNGQILVRWGTSSLHPSLTGSVLGIAIYSYTTRQIVRGDILIRSDLPFTSSRNGEDLLTGTLAHEIGHALGLAHVNDPTQLMYAFANGLDTYQDGDRAGLRRLGVEAGCIGSALRTELGVVPVEEPIGTVEVVDVAHPDHHDHHGIDAAAESTGTSADGVHDHDHDHDH</sequence>
<keyword evidence="1" id="KW-0645">Protease</keyword>
<accession>A0A6J6GQG9</accession>
<dbReference type="InterPro" id="IPR001818">
    <property type="entry name" value="Pept_M10_metallopeptidase"/>
</dbReference>
<dbReference type="Pfam" id="PF00413">
    <property type="entry name" value="Peptidase_M10"/>
    <property type="match status" value="1"/>
</dbReference>
<dbReference type="EMBL" id="CAEZSR010000366">
    <property type="protein sequence ID" value="CAB4603511.1"/>
    <property type="molecule type" value="Genomic_DNA"/>
</dbReference>
<dbReference type="InterPro" id="IPR024079">
    <property type="entry name" value="MetalloPept_cat_dom_sf"/>
</dbReference>
<evidence type="ECO:0000256" key="2">
    <source>
        <dbReference type="ARBA" id="ARBA00022723"/>
    </source>
</evidence>
<keyword evidence="3" id="KW-0378">Hydrolase</keyword>
<organism evidence="6">
    <name type="scientific">freshwater metagenome</name>
    <dbReference type="NCBI Taxonomy" id="449393"/>
    <lineage>
        <taxon>unclassified sequences</taxon>
        <taxon>metagenomes</taxon>
        <taxon>ecological metagenomes</taxon>
    </lineage>
</organism>
<name>A0A6J6GQG9_9ZZZZ</name>
<dbReference type="SMART" id="SM00235">
    <property type="entry name" value="ZnMc"/>
    <property type="match status" value="1"/>
</dbReference>
<reference evidence="6" key="1">
    <citation type="submission" date="2020-05" db="EMBL/GenBank/DDBJ databases">
        <authorList>
            <person name="Chiriac C."/>
            <person name="Salcher M."/>
            <person name="Ghai R."/>
            <person name="Kavagutti S V."/>
        </authorList>
    </citation>
    <scope>NUCLEOTIDE SEQUENCE</scope>
</reference>
<dbReference type="SUPFAM" id="SSF55486">
    <property type="entry name" value="Metalloproteases ('zincins'), catalytic domain"/>
    <property type="match status" value="1"/>
</dbReference>
<dbReference type="InterPro" id="IPR006026">
    <property type="entry name" value="Peptidase_Metallo"/>
</dbReference>
<gene>
    <name evidence="6" type="ORF">UFOPK1493_04495</name>
</gene>
<dbReference type="GO" id="GO:0006508">
    <property type="term" value="P:proteolysis"/>
    <property type="evidence" value="ECO:0007669"/>
    <property type="project" value="UniProtKB-KW"/>
</dbReference>
<keyword evidence="4" id="KW-0862">Zinc</keyword>
<protein>
    <submittedName>
        <fullName evidence="6">Unannotated protein</fullName>
    </submittedName>
</protein>
<dbReference type="GO" id="GO:0031012">
    <property type="term" value="C:extracellular matrix"/>
    <property type="evidence" value="ECO:0007669"/>
    <property type="project" value="InterPro"/>
</dbReference>